<evidence type="ECO:0000313" key="4">
    <source>
        <dbReference type="Proteomes" id="UP000614741"/>
    </source>
</evidence>
<dbReference type="InterPro" id="IPR002347">
    <property type="entry name" value="SDR_fam"/>
</dbReference>
<keyword evidence="4" id="KW-1185">Reference proteome</keyword>
<comment type="similarity">
    <text evidence="1">Belongs to the short-chain dehydrogenases/reductases (SDR) family.</text>
</comment>
<comment type="caution">
    <text evidence="3">The sequence shown here is derived from an EMBL/GenBank/DDBJ whole genome shotgun (WGS) entry which is preliminary data.</text>
</comment>
<dbReference type="Pfam" id="PF00106">
    <property type="entry name" value="adh_short"/>
    <property type="match status" value="1"/>
</dbReference>
<evidence type="ECO:0000313" key="3">
    <source>
        <dbReference type="EMBL" id="GIG40561.1"/>
    </source>
</evidence>
<sequence length="310" mass="32882">MNARRTRAADPVVGADLTGQVAVVTGAGGGMGRVVVDELARAGAHVVAVARDAPRTERLLRETVGAHAGLEVVQADLSLRQGVVDAAAAIGRRHAQVHLLVNNAGAHFPDRRLTPDGVERHVAVDYLAGFGLTHLLQENLVAAAARVVHVASDTLNDTRQVKVVGRARPPRLDPAHLADLTLLNPADGFVAFEAYARAKLLTVTSGYHVARLLRPHGVTVNSVHPGIVATGIIDDVVPPALRPLGPLIRRALLTPRDGAAAALRLATDPALAGVTGRYYHRERVATTPDVSHDAAVQQRLHDVSARWFDR</sequence>
<dbReference type="Proteomes" id="UP000614741">
    <property type="component" value="Unassembled WGS sequence"/>
</dbReference>
<proteinExistence type="inferred from homology"/>
<organism evidence="3 4">
    <name type="scientific">Cellulomonas phragmiteti</name>
    <dbReference type="NCBI Taxonomy" id="478780"/>
    <lineage>
        <taxon>Bacteria</taxon>
        <taxon>Bacillati</taxon>
        <taxon>Actinomycetota</taxon>
        <taxon>Actinomycetes</taxon>
        <taxon>Micrococcales</taxon>
        <taxon>Cellulomonadaceae</taxon>
        <taxon>Cellulomonas</taxon>
    </lineage>
</organism>
<dbReference type="SUPFAM" id="SSF51735">
    <property type="entry name" value="NAD(P)-binding Rossmann-fold domains"/>
    <property type="match status" value="1"/>
</dbReference>
<gene>
    <name evidence="3" type="ORF">Cph01nite_23230</name>
</gene>
<keyword evidence="2" id="KW-0560">Oxidoreductase</keyword>
<dbReference type="PRINTS" id="PR00081">
    <property type="entry name" value="GDHRDH"/>
</dbReference>
<dbReference type="EMBL" id="BONP01000013">
    <property type="protein sequence ID" value="GIG40561.1"/>
    <property type="molecule type" value="Genomic_DNA"/>
</dbReference>
<dbReference type="Gene3D" id="3.40.50.720">
    <property type="entry name" value="NAD(P)-binding Rossmann-like Domain"/>
    <property type="match status" value="1"/>
</dbReference>
<dbReference type="PANTHER" id="PTHR24320:SF226">
    <property type="entry name" value="RETINOL DEHYDROGENASE 11"/>
    <property type="match status" value="1"/>
</dbReference>
<accession>A0ABQ4DMI6</accession>
<dbReference type="PANTHER" id="PTHR24320">
    <property type="entry name" value="RETINOL DEHYDROGENASE"/>
    <property type="match status" value="1"/>
</dbReference>
<evidence type="ECO:0000256" key="1">
    <source>
        <dbReference type="ARBA" id="ARBA00006484"/>
    </source>
</evidence>
<dbReference type="InterPro" id="IPR036291">
    <property type="entry name" value="NAD(P)-bd_dom_sf"/>
</dbReference>
<evidence type="ECO:0000256" key="2">
    <source>
        <dbReference type="ARBA" id="ARBA00023002"/>
    </source>
</evidence>
<name>A0ABQ4DMI6_9CELL</name>
<dbReference type="RefSeq" id="WP_203674375.1">
    <property type="nucleotide sequence ID" value="NZ_BONP01000013.1"/>
</dbReference>
<reference evidence="3 4" key="1">
    <citation type="submission" date="2021-01" db="EMBL/GenBank/DDBJ databases">
        <title>Whole genome shotgun sequence of Cellulomonas phragmiteti NBRC 110785.</title>
        <authorList>
            <person name="Komaki H."/>
            <person name="Tamura T."/>
        </authorList>
    </citation>
    <scope>NUCLEOTIDE SEQUENCE [LARGE SCALE GENOMIC DNA]</scope>
    <source>
        <strain evidence="3 4">NBRC 110785</strain>
    </source>
</reference>
<protein>
    <submittedName>
        <fullName evidence="3">Short-chain dehydrogenase</fullName>
    </submittedName>
</protein>